<comment type="caution">
    <text evidence="2">The sequence shown here is derived from an EMBL/GenBank/DDBJ whole genome shotgun (WGS) entry which is preliminary data.</text>
</comment>
<name>A0A4S2L6U7_9HYME</name>
<proteinExistence type="predicted"/>
<evidence type="ECO:0000256" key="1">
    <source>
        <dbReference type="SAM" id="MobiDB-lite"/>
    </source>
</evidence>
<evidence type="ECO:0000313" key="2">
    <source>
        <dbReference type="EMBL" id="TGZ57986.1"/>
    </source>
</evidence>
<feature type="compositionally biased region" description="Basic and acidic residues" evidence="1">
    <location>
        <begin position="52"/>
        <end position="61"/>
    </location>
</feature>
<dbReference type="Proteomes" id="UP000310200">
    <property type="component" value="Unassembled WGS sequence"/>
</dbReference>
<evidence type="ECO:0000313" key="3">
    <source>
        <dbReference type="Proteomes" id="UP000310200"/>
    </source>
</evidence>
<sequence length="108" mass="11727">MFYNNVPTKTAVGNEGGRKYSPAATKKLIFFQLQDERRSEGRFSTLAFGETTSDRPGDSGHQEVSPSVGICTGSLAEAGLGVGGGFRVGPFGKNMADPEWRYRFRFAV</sequence>
<reference evidence="2 3" key="1">
    <citation type="journal article" date="2019" name="Philos. Trans. R. Soc. Lond., B, Biol. Sci.">
        <title>Ant behaviour and brain gene expression of defending hosts depend on the ecological success of the intruding social parasite.</title>
        <authorList>
            <person name="Kaur R."/>
            <person name="Stoldt M."/>
            <person name="Jongepier E."/>
            <person name="Feldmeyer B."/>
            <person name="Menzel F."/>
            <person name="Bornberg-Bauer E."/>
            <person name="Foitzik S."/>
        </authorList>
    </citation>
    <scope>NUCLEOTIDE SEQUENCE [LARGE SCALE GENOMIC DNA]</scope>
    <source>
        <tissue evidence="2">Whole body</tissue>
    </source>
</reference>
<organism evidence="2 3">
    <name type="scientific">Temnothorax longispinosus</name>
    <dbReference type="NCBI Taxonomy" id="300112"/>
    <lineage>
        <taxon>Eukaryota</taxon>
        <taxon>Metazoa</taxon>
        <taxon>Ecdysozoa</taxon>
        <taxon>Arthropoda</taxon>
        <taxon>Hexapoda</taxon>
        <taxon>Insecta</taxon>
        <taxon>Pterygota</taxon>
        <taxon>Neoptera</taxon>
        <taxon>Endopterygota</taxon>
        <taxon>Hymenoptera</taxon>
        <taxon>Apocrita</taxon>
        <taxon>Aculeata</taxon>
        <taxon>Formicoidea</taxon>
        <taxon>Formicidae</taxon>
        <taxon>Myrmicinae</taxon>
        <taxon>Temnothorax</taxon>
    </lineage>
</organism>
<keyword evidence="3" id="KW-1185">Reference proteome</keyword>
<protein>
    <submittedName>
        <fullName evidence="2">Uncharacterized protein</fullName>
    </submittedName>
</protein>
<feature type="region of interest" description="Disordered" evidence="1">
    <location>
        <begin position="47"/>
        <end position="66"/>
    </location>
</feature>
<dbReference type="AlphaFoldDB" id="A0A4S2L6U7"/>
<accession>A0A4S2L6U7</accession>
<gene>
    <name evidence="2" type="ORF">DBV15_09220</name>
</gene>
<dbReference type="EMBL" id="QBLH01000078">
    <property type="protein sequence ID" value="TGZ57986.1"/>
    <property type="molecule type" value="Genomic_DNA"/>
</dbReference>